<dbReference type="STRING" id="405948.SACE_2717"/>
<organism evidence="1 2">
    <name type="scientific">Saccharopolyspora erythraea (strain ATCC 11635 / DSM 40517 / JCM 4748 / NBRC 13426 / NCIMB 8594 / NRRL 2338)</name>
    <dbReference type="NCBI Taxonomy" id="405948"/>
    <lineage>
        <taxon>Bacteria</taxon>
        <taxon>Bacillati</taxon>
        <taxon>Actinomycetota</taxon>
        <taxon>Actinomycetes</taxon>
        <taxon>Pseudonocardiales</taxon>
        <taxon>Pseudonocardiaceae</taxon>
        <taxon>Saccharopolyspora</taxon>
    </lineage>
</organism>
<name>A4FD73_SACEN</name>
<sequence length="45" mass="4835">MSGLKSLVMGGDLVEEDDGRRDAGFLVCTFGSADFTVEFVTIPHD</sequence>
<evidence type="ECO:0000313" key="1">
    <source>
        <dbReference type="EMBL" id="CAM01998.1"/>
    </source>
</evidence>
<dbReference type="HOGENOM" id="CLU_3204919_0_0_11"/>
<accession>A4FD73</accession>
<keyword evidence="2" id="KW-1185">Reference proteome</keyword>
<dbReference type="EMBL" id="AM420293">
    <property type="protein sequence ID" value="CAM01998.1"/>
    <property type="molecule type" value="Genomic_DNA"/>
</dbReference>
<protein>
    <submittedName>
        <fullName evidence="1">Uncharacterized protein</fullName>
    </submittedName>
</protein>
<dbReference type="AlphaFoldDB" id="A4FD73"/>
<proteinExistence type="predicted"/>
<reference evidence="1 2" key="1">
    <citation type="journal article" date="2007" name="Nat. Biotechnol.">
        <title>Complete genome sequence of the erythromycin-producing bacterium Saccharopolyspora erythraea NRRL23338.</title>
        <authorList>
            <person name="Oliynyk M."/>
            <person name="Samborskyy M."/>
            <person name="Lester J.B."/>
            <person name="Mironenko T."/>
            <person name="Scott N."/>
            <person name="Dickens S."/>
            <person name="Haydock S.F."/>
            <person name="Leadlay P.F."/>
        </authorList>
    </citation>
    <scope>NUCLEOTIDE SEQUENCE [LARGE SCALE GENOMIC DNA]</scope>
    <source>
        <strain evidence="2">ATCC 11635 / DSM 40517 / JCM 4748 / NBRC 13426 / NCIMB 8594 / NRRL 2338</strain>
    </source>
</reference>
<gene>
    <name evidence="1" type="ordered locus">SACE_2717</name>
</gene>
<dbReference type="Proteomes" id="UP000006728">
    <property type="component" value="Chromosome"/>
</dbReference>
<evidence type="ECO:0000313" key="2">
    <source>
        <dbReference type="Proteomes" id="UP000006728"/>
    </source>
</evidence>
<dbReference type="KEGG" id="sen:SACE_2717"/>